<sequence length="216" mass="23486">MDSDGPVTKTFIQEALRNATPEMRRSFYSREEGERMEVSTGQRPPTHAQRSLVQGFSPGRGKGDGRTETGGRGDRRTTPPFSQGGGAYGQGRFEDQMRGTLERGRGNPSPPLPPSNRFGHAPPPVIDGVGRGIGGARLHVGGNRDFALTHRGGATRNINSASREREREEGRNKGGDSSRRRVVTDGTEGTGGDMESDRDMERMQQRESRPNPEGQG</sequence>
<feature type="compositionally biased region" description="Basic and acidic residues" evidence="1">
    <location>
        <begin position="92"/>
        <end position="105"/>
    </location>
</feature>
<gene>
    <name evidence="2" type="ORF">Cvel_21393</name>
</gene>
<feature type="compositionally biased region" description="Basic and acidic residues" evidence="1">
    <location>
        <begin position="61"/>
        <end position="77"/>
    </location>
</feature>
<organism evidence="2">
    <name type="scientific">Chromera velia CCMP2878</name>
    <dbReference type="NCBI Taxonomy" id="1169474"/>
    <lineage>
        <taxon>Eukaryota</taxon>
        <taxon>Sar</taxon>
        <taxon>Alveolata</taxon>
        <taxon>Colpodellida</taxon>
        <taxon>Chromeraceae</taxon>
        <taxon>Chromera</taxon>
    </lineage>
</organism>
<feature type="region of interest" description="Disordered" evidence="1">
    <location>
        <begin position="144"/>
        <end position="216"/>
    </location>
</feature>
<dbReference type="PhylomeDB" id="A0A0G4GDQ3"/>
<name>A0A0G4GDQ3_9ALVE</name>
<accession>A0A0G4GDQ3</accession>
<evidence type="ECO:0000256" key="1">
    <source>
        <dbReference type="SAM" id="MobiDB-lite"/>
    </source>
</evidence>
<reference evidence="2" key="1">
    <citation type="submission" date="2014-11" db="EMBL/GenBank/DDBJ databases">
        <authorList>
            <person name="Otto D Thomas"/>
            <person name="Naeem Raeece"/>
        </authorList>
    </citation>
    <scope>NUCLEOTIDE SEQUENCE</scope>
</reference>
<evidence type="ECO:0000313" key="2">
    <source>
        <dbReference type="EMBL" id="CEM27393.1"/>
    </source>
</evidence>
<feature type="compositionally biased region" description="Polar residues" evidence="1">
    <location>
        <begin position="39"/>
        <end position="54"/>
    </location>
</feature>
<dbReference type="AlphaFoldDB" id="A0A0G4GDQ3"/>
<feature type="compositionally biased region" description="Basic and acidic residues" evidence="1">
    <location>
        <begin position="162"/>
        <end position="183"/>
    </location>
</feature>
<dbReference type="EMBL" id="CDMZ01001108">
    <property type="protein sequence ID" value="CEM27393.1"/>
    <property type="molecule type" value="Genomic_DNA"/>
</dbReference>
<feature type="compositionally biased region" description="Basic and acidic residues" evidence="1">
    <location>
        <begin position="22"/>
        <end position="37"/>
    </location>
</feature>
<dbReference type="VEuPathDB" id="CryptoDB:Cvel_21393"/>
<proteinExistence type="predicted"/>
<protein>
    <submittedName>
        <fullName evidence="2">Uncharacterized protein</fullName>
    </submittedName>
</protein>
<feature type="region of interest" description="Disordered" evidence="1">
    <location>
        <begin position="1"/>
        <end position="132"/>
    </location>
</feature>
<feature type="compositionally biased region" description="Basic and acidic residues" evidence="1">
    <location>
        <begin position="195"/>
        <end position="210"/>
    </location>
</feature>